<accession>A0A2P2IIZ3</accession>
<name>A0A2P2IIZ3_RHIMU</name>
<protein>
    <submittedName>
        <fullName evidence="1">Uncharacterized protein</fullName>
    </submittedName>
</protein>
<dbReference type="AlphaFoldDB" id="A0A2P2IIZ3"/>
<dbReference type="EMBL" id="GGEC01000711">
    <property type="protein sequence ID" value="MBW81194.1"/>
    <property type="molecule type" value="Transcribed_RNA"/>
</dbReference>
<sequence length="34" mass="4068">MGDRMYHIQTDLMKRLNLIKVGTFNWLLLTVQMS</sequence>
<organism evidence="1">
    <name type="scientific">Rhizophora mucronata</name>
    <name type="common">Asiatic mangrove</name>
    <dbReference type="NCBI Taxonomy" id="61149"/>
    <lineage>
        <taxon>Eukaryota</taxon>
        <taxon>Viridiplantae</taxon>
        <taxon>Streptophyta</taxon>
        <taxon>Embryophyta</taxon>
        <taxon>Tracheophyta</taxon>
        <taxon>Spermatophyta</taxon>
        <taxon>Magnoliopsida</taxon>
        <taxon>eudicotyledons</taxon>
        <taxon>Gunneridae</taxon>
        <taxon>Pentapetalae</taxon>
        <taxon>rosids</taxon>
        <taxon>fabids</taxon>
        <taxon>Malpighiales</taxon>
        <taxon>Rhizophoraceae</taxon>
        <taxon>Rhizophora</taxon>
    </lineage>
</organism>
<reference evidence="1" key="1">
    <citation type="submission" date="2018-02" db="EMBL/GenBank/DDBJ databases">
        <title>Rhizophora mucronata_Transcriptome.</title>
        <authorList>
            <person name="Meera S.P."/>
            <person name="Sreeshan A."/>
            <person name="Augustine A."/>
        </authorList>
    </citation>
    <scope>NUCLEOTIDE SEQUENCE</scope>
    <source>
        <tissue evidence="1">Leaf</tissue>
    </source>
</reference>
<proteinExistence type="predicted"/>
<evidence type="ECO:0000313" key="1">
    <source>
        <dbReference type="EMBL" id="MBW81194.1"/>
    </source>
</evidence>